<dbReference type="AlphaFoldDB" id="A0A1G1ZL43"/>
<accession>A0A1G1ZL43</accession>
<evidence type="ECO:0000313" key="1">
    <source>
        <dbReference type="EMBL" id="OGY65274.1"/>
    </source>
</evidence>
<proteinExistence type="predicted"/>
<organism evidence="1 2">
    <name type="scientific">Candidatus Harrisonbacteria bacterium RIFCSPLOWO2_01_FULL_44_18</name>
    <dbReference type="NCBI Taxonomy" id="1798407"/>
    <lineage>
        <taxon>Bacteria</taxon>
        <taxon>Candidatus Harrisoniibacteriota</taxon>
    </lineage>
</organism>
<reference evidence="1 2" key="1">
    <citation type="journal article" date="2016" name="Nat. Commun.">
        <title>Thousands of microbial genomes shed light on interconnected biogeochemical processes in an aquifer system.</title>
        <authorList>
            <person name="Anantharaman K."/>
            <person name="Brown C.T."/>
            <person name="Hug L.A."/>
            <person name="Sharon I."/>
            <person name="Castelle C.J."/>
            <person name="Probst A.J."/>
            <person name="Thomas B.C."/>
            <person name="Singh A."/>
            <person name="Wilkins M.J."/>
            <person name="Karaoz U."/>
            <person name="Brodie E.L."/>
            <person name="Williams K.H."/>
            <person name="Hubbard S.S."/>
            <person name="Banfield J.F."/>
        </authorList>
    </citation>
    <scope>NUCLEOTIDE SEQUENCE [LARGE SCALE GENOMIC DNA]</scope>
</reference>
<gene>
    <name evidence="1" type="ORF">A3A16_01990</name>
</gene>
<comment type="caution">
    <text evidence="1">The sequence shown here is derived from an EMBL/GenBank/DDBJ whole genome shotgun (WGS) entry which is preliminary data.</text>
</comment>
<sequence length="95" mass="11591">MWYICRICLIEKQFSAKDLAGYRKAGYKAPLCSFCMSEGMDLEMTRKDEYLRDITIEQLRRYRDFIKDNKKFRKVFRDCIVERIDMLIQEKEGRE</sequence>
<dbReference type="Proteomes" id="UP000177942">
    <property type="component" value="Unassembled WGS sequence"/>
</dbReference>
<dbReference type="STRING" id="1798407.A3A16_01990"/>
<name>A0A1G1ZL43_9BACT</name>
<evidence type="ECO:0000313" key="2">
    <source>
        <dbReference type="Proteomes" id="UP000177942"/>
    </source>
</evidence>
<protein>
    <submittedName>
        <fullName evidence="1">Uncharacterized protein</fullName>
    </submittedName>
</protein>
<dbReference type="EMBL" id="MHJJ01000013">
    <property type="protein sequence ID" value="OGY65274.1"/>
    <property type="molecule type" value="Genomic_DNA"/>
</dbReference>